<feature type="compositionally biased region" description="Low complexity" evidence="1">
    <location>
        <begin position="650"/>
        <end position="662"/>
    </location>
</feature>
<feature type="compositionally biased region" description="Polar residues" evidence="1">
    <location>
        <begin position="1035"/>
        <end position="1052"/>
    </location>
</feature>
<feature type="compositionally biased region" description="Polar residues" evidence="1">
    <location>
        <begin position="558"/>
        <end position="573"/>
    </location>
</feature>
<feature type="region of interest" description="Disordered" evidence="1">
    <location>
        <begin position="888"/>
        <end position="910"/>
    </location>
</feature>
<feature type="region of interest" description="Disordered" evidence="1">
    <location>
        <begin position="172"/>
        <end position="223"/>
    </location>
</feature>
<feature type="compositionally biased region" description="Low complexity" evidence="1">
    <location>
        <begin position="1255"/>
        <end position="1266"/>
    </location>
</feature>
<feature type="compositionally biased region" description="Basic and acidic residues" evidence="1">
    <location>
        <begin position="1021"/>
        <end position="1034"/>
    </location>
</feature>
<feature type="compositionally biased region" description="Low complexity" evidence="1">
    <location>
        <begin position="1335"/>
        <end position="1372"/>
    </location>
</feature>
<feature type="compositionally biased region" description="Pro residues" evidence="1">
    <location>
        <begin position="247"/>
        <end position="267"/>
    </location>
</feature>
<gene>
    <name evidence="3" type="ORF">DUNSADRAFT_17115</name>
</gene>
<feature type="compositionally biased region" description="Low complexity" evidence="1">
    <location>
        <begin position="728"/>
        <end position="737"/>
    </location>
</feature>
<feature type="compositionally biased region" description="Low complexity" evidence="1">
    <location>
        <begin position="607"/>
        <end position="625"/>
    </location>
</feature>
<feature type="region of interest" description="Disordered" evidence="1">
    <location>
        <begin position="1561"/>
        <end position="1611"/>
    </location>
</feature>
<feature type="compositionally biased region" description="Low complexity" evidence="1">
    <location>
        <begin position="410"/>
        <end position="427"/>
    </location>
</feature>
<feature type="compositionally biased region" description="Polar residues" evidence="1">
    <location>
        <begin position="1561"/>
        <end position="1578"/>
    </location>
</feature>
<evidence type="ECO:0000256" key="1">
    <source>
        <dbReference type="SAM" id="MobiDB-lite"/>
    </source>
</evidence>
<protein>
    <submittedName>
        <fullName evidence="3">Uncharacterized protein</fullName>
    </submittedName>
</protein>
<organism evidence="3 4">
    <name type="scientific">Dunaliella salina</name>
    <name type="common">Green alga</name>
    <name type="synonym">Protococcus salinus</name>
    <dbReference type="NCBI Taxonomy" id="3046"/>
    <lineage>
        <taxon>Eukaryota</taxon>
        <taxon>Viridiplantae</taxon>
        <taxon>Chlorophyta</taxon>
        <taxon>core chlorophytes</taxon>
        <taxon>Chlorophyceae</taxon>
        <taxon>CS clade</taxon>
        <taxon>Chlamydomonadales</taxon>
        <taxon>Dunaliellaceae</taxon>
        <taxon>Dunaliella</taxon>
    </lineage>
</organism>
<feature type="region of interest" description="Disordered" evidence="1">
    <location>
        <begin position="558"/>
        <end position="777"/>
    </location>
</feature>
<feature type="signal peptide" evidence="2">
    <location>
        <begin position="1"/>
        <end position="22"/>
    </location>
</feature>
<feature type="compositionally biased region" description="Low complexity" evidence="1">
    <location>
        <begin position="1111"/>
        <end position="1123"/>
    </location>
</feature>
<feature type="region of interest" description="Disordered" evidence="1">
    <location>
        <begin position="1184"/>
        <end position="1470"/>
    </location>
</feature>
<dbReference type="InterPro" id="IPR045290">
    <property type="entry name" value="MOC1-like"/>
</dbReference>
<feature type="compositionally biased region" description="Polar residues" evidence="1">
    <location>
        <begin position="1385"/>
        <end position="1398"/>
    </location>
</feature>
<evidence type="ECO:0000313" key="4">
    <source>
        <dbReference type="Proteomes" id="UP000815325"/>
    </source>
</evidence>
<proteinExistence type="predicted"/>
<dbReference type="Proteomes" id="UP000815325">
    <property type="component" value="Unassembled WGS sequence"/>
</dbReference>
<feature type="region of interest" description="Disordered" evidence="1">
    <location>
        <begin position="410"/>
        <end position="454"/>
    </location>
</feature>
<feature type="compositionally biased region" description="Pro residues" evidence="1">
    <location>
        <begin position="276"/>
        <end position="285"/>
    </location>
</feature>
<feature type="compositionally biased region" description="Polar residues" evidence="1">
    <location>
        <begin position="434"/>
        <end position="454"/>
    </location>
</feature>
<feature type="compositionally biased region" description="Low complexity" evidence="1">
    <location>
        <begin position="286"/>
        <end position="316"/>
    </location>
</feature>
<dbReference type="PANTHER" id="PTHR36015">
    <property type="entry name" value="HOLLIDAY JUNCTION RESOLVASE MOC1, CHLOROPLASTIC-RELATED"/>
    <property type="match status" value="1"/>
</dbReference>
<sequence>MLRSSASSRLLCLSCTLRDLAALSIQLPGRAIWSVVPSLANAWRTNMQGMLSHTSDSARLTGRSSMRSCQCSCWSSSMRSISTMIKQSVTSKLYLAPPCLPSQGAQTAMAGTNRAVLAAHRPLVYTSLQPPHLSRSSCSVAAEQVLPASSARPAGDVAPLQAQAVDAGPFAGSACSQNSPLHVTSWPARSSPSITLTSSTDPATATTATPTAAPEPAPAPPLQAPTLTVAEASNPMTSATQHTSNTYPPPAPAPSPPATEAPNPTPSAMPHTSSTCPPPTSPAPSPAATNPTQSAKPHTSSTCPSPASLASSPATANLTPSAVPHTSSTCPPPASPAPSPAASELPAASVDGAHSEVTQGQLCSSTLEGGSAGQLLPSAYVHWNEEGAQPAAAAAAAAAAAEAGATEAEAVATTAAGPTVAPSAPTPSMHPQGATGQHTGSTSTSRTACPSNFASLPQAAPTRVVVVGVDPDTSGALAVASWLSYDLNEEVDLNRAQWHMYDVPVAVVELLTKTKEGKSRRRRWLDIIAARKIILQIVQRFIGDSPAYAHAVNQTRHVTHSSPWEPQNSSEMQQGLHFSPPPPQDHQQQQQQQNSMQGQEKHVAGIRSSNSNSRSSSSSSSSSSSDGGGGSRAGTVGLVEEDVPCSELPARGSAGGQAARAGPESGSVARQTEEAAANGSGVLPSGCADGQAASASPEAGSIAGDAKEATHGSGLTPSGCAGSQAARAGPEAGSIAGEAEEAAHGSGLMPSGCADGQPVSSDSEAGSTGGRADAAAPTNVRVDMRAFVEAPPILPNSCSPRTMAQQLYAVGVWYGLLSMAGFQTATVNVMHWKGDLGLKGLDKNDSRLLARQLIPSKTSVLERKKDHGRAEALLITAWAMGCTRPNPMNSKKARKASAAAAKAGSPGSNGLQPIPSFPAYAIDSDGAVVSLRRGLKPLKVKSGCVNIKNEHGARVRVHVEELVVRSREAGGCSLSGLPSPNLGLDSSIDPGPTTSAPEASGGEDVESRPSHLDNTVSLESACHDDSLNNRDSPDLRNSSPNHHACHQPTSAELVSYSSSSSSNNSSSSSRGSDSNSMAENPAVGGSNPAPDLDSHVLDGSTGGAAPVADTSDSPSSSGSGSSSAHGLITSSLNGAGGVSTAEEELPSHLSLPVYLGPVRSLTSTDGYGNPLPYADFDADFTIPEVQAKVPKPKGSRSRKGGRPAAAASPESSSSRGGSRPQVGDSHIAEFLGLLGGSYEEEDEGEEGKEEGPQGPGIAHAPGAEAPAEPKKRGRRKKGVQDGGNGSKGGQMIQGEGNGGAGSEAVGCGHRQGGAGGAEEQMKKGRKKRGSGGIISGNEVSSMGGVSSVSGSIIGMTSMNDSQASSSSGVPSSLTRLQGYKEKEASSPSSLPRPQNPVASSGGDVGSDDGSSMPAEEERHSAAQAAATVSGMLHFPPPPSQPLPGTTVPVLQAPPVPSRPSPSRASASGEAVWSVTQRAPVPYPQPLPGAAGWSVFQPVPVHAERGADGQQREGMAHSLQAVMQLDEQAVTLASSGHDLGAEAPRSTSIRHTSFHSHHIHPSTVQATVSQPQAFSTTTGAAAHSESDSASIMERESEKGARAGRAEKGVKLQ</sequence>
<keyword evidence="4" id="KW-1185">Reference proteome</keyword>
<evidence type="ECO:0000256" key="2">
    <source>
        <dbReference type="SAM" id="SignalP"/>
    </source>
</evidence>
<feature type="compositionally biased region" description="Basic residues" evidence="1">
    <location>
        <begin position="1190"/>
        <end position="1201"/>
    </location>
</feature>
<feature type="region of interest" description="Disordered" evidence="1">
    <location>
        <begin position="970"/>
        <end position="1145"/>
    </location>
</feature>
<feature type="compositionally biased region" description="Acidic residues" evidence="1">
    <location>
        <begin position="1238"/>
        <end position="1248"/>
    </location>
</feature>
<dbReference type="PANTHER" id="PTHR36015:SF6">
    <property type="entry name" value="HOLLIDAY JUNCTION RESOLVASE MOC1, CHLOROPLASTIC-RELATED"/>
    <property type="match status" value="1"/>
</dbReference>
<feature type="compositionally biased region" description="Pro residues" evidence="1">
    <location>
        <begin position="330"/>
        <end position="339"/>
    </location>
</feature>
<dbReference type="EMBL" id="MU070251">
    <property type="protein sequence ID" value="KAF5828753.1"/>
    <property type="molecule type" value="Genomic_DNA"/>
</dbReference>
<name>A0ABQ7G2C5_DUNSA</name>
<feature type="region of interest" description="Disordered" evidence="1">
    <location>
        <begin position="235"/>
        <end position="346"/>
    </location>
</feature>
<keyword evidence="2" id="KW-0732">Signal</keyword>
<feature type="compositionally biased region" description="Low complexity" evidence="1">
    <location>
        <begin position="585"/>
        <end position="598"/>
    </location>
</feature>
<feature type="compositionally biased region" description="Low complexity" evidence="1">
    <location>
        <begin position="195"/>
        <end position="212"/>
    </location>
</feature>
<accession>A0ABQ7G2C5</accession>
<comment type="caution">
    <text evidence="3">The sequence shown here is derived from an EMBL/GenBank/DDBJ whole genome shotgun (WGS) entry which is preliminary data.</text>
</comment>
<feature type="chain" id="PRO_5045946052" evidence="2">
    <location>
        <begin position="23"/>
        <end position="1611"/>
    </location>
</feature>
<feature type="compositionally biased region" description="Low complexity" evidence="1">
    <location>
        <begin position="1055"/>
        <end position="1076"/>
    </location>
</feature>
<evidence type="ECO:0000313" key="3">
    <source>
        <dbReference type="EMBL" id="KAF5828753.1"/>
    </source>
</evidence>
<feature type="compositionally biased region" description="Pro residues" evidence="1">
    <location>
        <begin position="213"/>
        <end position="223"/>
    </location>
</feature>
<feature type="compositionally biased region" description="Low complexity" evidence="1">
    <location>
        <begin position="1202"/>
        <end position="1220"/>
    </location>
</feature>
<feature type="compositionally biased region" description="Basic and acidic residues" evidence="1">
    <location>
        <begin position="1591"/>
        <end position="1611"/>
    </location>
</feature>
<feature type="compositionally biased region" description="Low complexity" evidence="1">
    <location>
        <begin position="970"/>
        <end position="987"/>
    </location>
</feature>
<feature type="compositionally biased region" description="Polar residues" evidence="1">
    <location>
        <begin position="174"/>
        <end position="194"/>
    </location>
</feature>
<feature type="compositionally biased region" description="Polar residues" evidence="1">
    <location>
        <begin position="317"/>
        <end position="326"/>
    </location>
</feature>
<reference evidence="3" key="1">
    <citation type="submission" date="2017-08" db="EMBL/GenBank/DDBJ databases">
        <authorList>
            <person name="Polle J.E."/>
            <person name="Barry K."/>
            <person name="Cushman J."/>
            <person name="Schmutz J."/>
            <person name="Tran D."/>
            <person name="Hathwaick L.T."/>
            <person name="Yim W.C."/>
            <person name="Jenkins J."/>
            <person name="Mckie-Krisberg Z.M."/>
            <person name="Prochnik S."/>
            <person name="Lindquist E."/>
            <person name="Dockter R.B."/>
            <person name="Adam C."/>
            <person name="Molina H."/>
            <person name="Bunkerborg J."/>
            <person name="Jin E."/>
            <person name="Buchheim M."/>
            <person name="Magnuson J."/>
        </authorList>
    </citation>
    <scope>NUCLEOTIDE SEQUENCE</scope>
    <source>
        <strain evidence="3">CCAP 19/18</strain>
    </source>
</reference>